<dbReference type="PANTHER" id="PTHR47292:SF1">
    <property type="entry name" value="TRANSCRIPTION ELONGATION FACTOR (TFIIS) FAMILY PROTEIN"/>
    <property type="match status" value="1"/>
</dbReference>
<dbReference type="Gene3D" id="1.20.930.10">
    <property type="entry name" value="Conserved domain common to transcription factors TFIIS, elongin A, CRSP70"/>
    <property type="match status" value="1"/>
</dbReference>
<feature type="domain" description="TFIIS N-terminal" evidence="3">
    <location>
        <begin position="74"/>
        <end position="157"/>
    </location>
</feature>
<dbReference type="InterPro" id="IPR035441">
    <property type="entry name" value="TFIIS/LEDGF_dom_sf"/>
</dbReference>
<feature type="compositionally biased region" description="Polar residues" evidence="2">
    <location>
        <begin position="694"/>
        <end position="703"/>
    </location>
</feature>
<feature type="compositionally biased region" description="Polar residues" evidence="2">
    <location>
        <begin position="337"/>
        <end position="346"/>
    </location>
</feature>
<feature type="compositionally biased region" description="Low complexity" evidence="2">
    <location>
        <begin position="184"/>
        <end position="193"/>
    </location>
</feature>
<reference evidence="5" key="1">
    <citation type="submission" date="2025-08" db="UniProtKB">
        <authorList>
            <consortium name="RefSeq"/>
        </authorList>
    </citation>
    <scope>IDENTIFICATION</scope>
</reference>
<keyword evidence="4" id="KW-1185">Reference proteome</keyword>
<dbReference type="KEGG" id="mcha:111006388"/>
<evidence type="ECO:0000256" key="2">
    <source>
        <dbReference type="SAM" id="MobiDB-lite"/>
    </source>
</evidence>
<evidence type="ECO:0000313" key="5">
    <source>
        <dbReference type="RefSeq" id="XP_022134007.1"/>
    </source>
</evidence>
<feature type="region of interest" description="Disordered" evidence="2">
    <location>
        <begin position="172"/>
        <end position="252"/>
    </location>
</feature>
<dbReference type="AlphaFoldDB" id="A0A6J1BYC5"/>
<evidence type="ECO:0000256" key="1">
    <source>
        <dbReference type="PROSITE-ProRule" id="PRU00649"/>
    </source>
</evidence>
<accession>A0A6J1BYC5</accession>
<proteinExistence type="predicted"/>
<keyword evidence="1" id="KW-0539">Nucleus</keyword>
<feature type="compositionally biased region" description="Basic and acidic residues" evidence="2">
    <location>
        <begin position="312"/>
        <end position="322"/>
    </location>
</feature>
<protein>
    <submittedName>
        <fullName evidence="5">Uncharacterized protein LOC111006388</fullName>
    </submittedName>
</protein>
<feature type="region of interest" description="Disordered" evidence="2">
    <location>
        <begin position="722"/>
        <end position="745"/>
    </location>
</feature>
<dbReference type="PROSITE" id="PS51319">
    <property type="entry name" value="TFIIS_N"/>
    <property type="match status" value="1"/>
</dbReference>
<feature type="region of interest" description="Disordered" evidence="2">
    <location>
        <begin position="524"/>
        <end position="551"/>
    </location>
</feature>
<feature type="region of interest" description="Disordered" evidence="2">
    <location>
        <begin position="676"/>
        <end position="709"/>
    </location>
</feature>
<dbReference type="OrthoDB" id="1595674at2759"/>
<feature type="compositionally biased region" description="Polar residues" evidence="2">
    <location>
        <begin position="395"/>
        <end position="414"/>
    </location>
</feature>
<feature type="compositionally biased region" description="Basic and acidic residues" evidence="2">
    <location>
        <begin position="218"/>
        <end position="227"/>
    </location>
</feature>
<dbReference type="InterPro" id="IPR017923">
    <property type="entry name" value="TFIIS_N"/>
</dbReference>
<feature type="region of interest" description="Disordered" evidence="2">
    <location>
        <begin position="312"/>
        <end position="421"/>
    </location>
</feature>
<dbReference type="GeneID" id="111006388"/>
<name>A0A6J1BYC5_MOMCH</name>
<sequence>MMTLEDFFTLTEIKNGLTAPCRVEELINVMQKEKDCFVKNVSDATRHWAAVAGAIAATENKDCLDLFIQLDGLNFIQRWLKDAQEFSNDTNDSTVEESIIVLLQALKKLHITAEKSISSGILFTVKGLYENTDHCKSRFGKELSALLDRWMQEINDKALLRDTENVGIHFDEENSSIAHGGGRSSASGGSVSRELASDGKQVPEPVREKIFSGSPDALHPDKNEDSKVQSPRNELDSQLISGNSVVKDRSPDLASNSAVMLVPTEDVSKKEETPLCSVGGGTSASVACSLPVAREGSDTEQLDGSKKLNELPEVENQVHKIDGSSGRSCVTEKSDISSHSPMQDSGTGLEGFDAANGEESAKEAPAQQDNDGLDNAGNAGVCRRSSSLDSERVSTLDSTSGISDKKINYSSTPGFKTAGSEGERYRNALRDLSMNGSLLGKLEDCGASFSRMEDFGQVNGDRQRRRKEDDSLMTDSEFSKPKLNSKTSNIIDKRSDMELEYGIVDALEVARQVAQEVEREVVEYREPSCSSSSDKVSDGGIRPLGKPDTMVEKQDLPTDLHGREIQSAKSHVAESYSDAETCLTHPDNLDTQPENVNEMESSLVTEAARGAETSTEKGFCEFDLNQEVFNDDTEQLATPVSLPVSVISVSRPAASSGLPLTPLQFEGTLGWRGSAATSAFRPASPRKVPDSDRTLSSGGNSDSSKQRQDFLDIDLNVAETGDETRKQNLGSSFPPSGEFLVESGQRRSGGLKLDLNCAGDDVDAPASDLRMEGPFNNQNSYSASPACSSSSMQPLVRNIDLNNRPYVQGDASDQGPGKYCQNASAYGGPSTDASVISIMGTRVEVSRKDFALHASSLPNGRIVEPAGMGATLARTGDILGMNSAVSYHQTPFIGYNGLTPGPTISFSTMYEPSGSIPYMVDSRGAAVMPQIMGPMSAVPPSSYAHPPFIMGMPDAQLTPNGAAHSRPKFDLNSGLGDSGGLKQLLFPGHLRSMEEQLRANVQPSSSGVGTKRKEPDCPDGGWEGYLLSYKHQQPPWKQ</sequence>
<dbReference type="Proteomes" id="UP000504603">
    <property type="component" value="Unplaced"/>
</dbReference>
<dbReference type="GO" id="GO:0005634">
    <property type="term" value="C:nucleus"/>
    <property type="evidence" value="ECO:0007669"/>
    <property type="project" value="UniProtKB-SubCell"/>
</dbReference>
<comment type="subcellular location">
    <subcellularLocation>
        <location evidence="1">Nucleus</location>
    </subcellularLocation>
</comment>
<evidence type="ECO:0000259" key="3">
    <source>
        <dbReference type="PROSITE" id="PS51319"/>
    </source>
</evidence>
<evidence type="ECO:0000313" key="4">
    <source>
        <dbReference type="Proteomes" id="UP000504603"/>
    </source>
</evidence>
<gene>
    <name evidence="5" type="primary">LOC111006388</name>
</gene>
<organism evidence="4 5">
    <name type="scientific">Momordica charantia</name>
    <name type="common">Bitter gourd</name>
    <name type="synonym">Balsam pear</name>
    <dbReference type="NCBI Taxonomy" id="3673"/>
    <lineage>
        <taxon>Eukaryota</taxon>
        <taxon>Viridiplantae</taxon>
        <taxon>Streptophyta</taxon>
        <taxon>Embryophyta</taxon>
        <taxon>Tracheophyta</taxon>
        <taxon>Spermatophyta</taxon>
        <taxon>Magnoliopsida</taxon>
        <taxon>eudicotyledons</taxon>
        <taxon>Gunneridae</taxon>
        <taxon>Pentapetalae</taxon>
        <taxon>rosids</taxon>
        <taxon>fabids</taxon>
        <taxon>Cucurbitales</taxon>
        <taxon>Cucurbitaceae</taxon>
        <taxon>Momordiceae</taxon>
        <taxon>Momordica</taxon>
    </lineage>
</organism>
<dbReference type="PANTHER" id="PTHR47292">
    <property type="entry name" value="TRANSCRIPTION ELONGATION FACTOR (TFIIS) FAMILY PROTEIN-RELATED"/>
    <property type="match status" value="1"/>
</dbReference>
<feature type="compositionally biased region" description="Polar residues" evidence="2">
    <location>
        <begin position="999"/>
        <end position="1008"/>
    </location>
</feature>
<feature type="compositionally biased region" description="Polar residues" evidence="2">
    <location>
        <begin position="228"/>
        <end position="244"/>
    </location>
</feature>
<dbReference type="RefSeq" id="XP_022134007.1">
    <property type="nucleotide sequence ID" value="XM_022278315.1"/>
</dbReference>
<feature type="region of interest" description="Disordered" evidence="2">
    <location>
        <begin position="998"/>
        <end position="1038"/>
    </location>
</feature>
<feature type="region of interest" description="Disordered" evidence="2">
    <location>
        <begin position="456"/>
        <end position="484"/>
    </location>
</feature>